<feature type="transmembrane region" description="Helical" evidence="9">
    <location>
        <begin position="128"/>
        <end position="152"/>
    </location>
</feature>
<comment type="caution">
    <text evidence="12">The sequence shown here is derived from an EMBL/GenBank/DDBJ whole genome shotgun (WGS) entry which is preliminary data.</text>
</comment>
<dbReference type="Pfam" id="PF01252">
    <property type="entry name" value="Peptidase_A8"/>
    <property type="match status" value="1"/>
</dbReference>
<dbReference type="HAMAP" id="MF_00161">
    <property type="entry name" value="LspA"/>
    <property type="match status" value="1"/>
</dbReference>
<evidence type="ECO:0000256" key="9">
    <source>
        <dbReference type="HAMAP-Rule" id="MF_00161"/>
    </source>
</evidence>
<keyword evidence="2 9" id="KW-1003">Cell membrane</keyword>
<comment type="catalytic activity">
    <reaction evidence="9 10">
        <text>Release of signal peptides from bacterial membrane prolipoproteins. Hydrolyzes -Xaa-Yaa-Zaa-|-(S,diacylglyceryl)Cys-, in which Xaa is hydrophobic (preferably Leu), and Yaa (Ala or Ser) and Zaa (Gly or Ala) have small, neutral side chains.</text>
        <dbReference type="EC" id="3.4.23.36"/>
    </reaction>
</comment>
<evidence type="ECO:0000256" key="10">
    <source>
        <dbReference type="RuleBase" id="RU000594"/>
    </source>
</evidence>
<evidence type="ECO:0000313" key="12">
    <source>
        <dbReference type="EMBL" id="TGY61707.1"/>
    </source>
</evidence>
<protein>
    <recommendedName>
        <fullName evidence="9">Lipoprotein signal peptidase</fullName>
        <ecNumber evidence="9">3.4.23.36</ecNumber>
    </recommendedName>
    <alternativeName>
        <fullName evidence="9">Prolipoprotein signal peptidase</fullName>
    </alternativeName>
    <alternativeName>
        <fullName evidence="9">Signal peptidase II</fullName>
        <shortName evidence="9">SPase II</shortName>
    </alternativeName>
</protein>
<proteinExistence type="inferred from homology"/>
<keyword evidence="6 9" id="KW-0378">Hydrolase</keyword>
<comment type="caution">
    <text evidence="9">Lacks conserved residue(s) required for the propagation of feature annotation.</text>
</comment>
<dbReference type="AlphaFoldDB" id="A0A4S2F049"/>
<feature type="active site" evidence="9">
    <location>
        <position position="134"/>
    </location>
</feature>
<feature type="transmembrane region" description="Helical" evidence="9">
    <location>
        <begin position="90"/>
        <end position="108"/>
    </location>
</feature>
<gene>
    <name evidence="9 12" type="primary">lspA</name>
    <name evidence="12" type="ORF">E5334_06790</name>
</gene>
<dbReference type="PANTHER" id="PTHR33695">
    <property type="entry name" value="LIPOPROTEIN SIGNAL PEPTIDASE"/>
    <property type="match status" value="1"/>
</dbReference>
<keyword evidence="3 9" id="KW-0645">Protease</keyword>
<keyword evidence="8 9" id="KW-0472">Membrane</keyword>
<keyword evidence="5 9" id="KW-0064">Aspartyl protease</keyword>
<comment type="subcellular location">
    <subcellularLocation>
        <location evidence="9">Cell membrane</location>
        <topology evidence="9">Multi-pass membrane protein</topology>
    </subcellularLocation>
</comment>
<dbReference type="EMBL" id="SRYE01000004">
    <property type="protein sequence ID" value="TGY61707.1"/>
    <property type="molecule type" value="Genomic_DNA"/>
</dbReference>
<name>A0A4S2F049_9ACTN</name>
<evidence type="ECO:0000256" key="1">
    <source>
        <dbReference type="ARBA" id="ARBA00006139"/>
    </source>
</evidence>
<dbReference type="InterPro" id="IPR001872">
    <property type="entry name" value="Peptidase_A8"/>
</dbReference>
<evidence type="ECO:0000256" key="5">
    <source>
        <dbReference type="ARBA" id="ARBA00022750"/>
    </source>
</evidence>
<dbReference type="PRINTS" id="PR00781">
    <property type="entry name" value="LIPOSIGPTASE"/>
</dbReference>
<evidence type="ECO:0000256" key="7">
    <source>
        <dbReference type="ARBA" id="ARBA00022989"/>
    </source>
</evidence>
<evidence type="ECO:0000256" key="8">
    <source>
        <dbReference type="ARBA" id="ARBA00023136"/>
    </source>
</evidence>
<dbReference type="GO" id="GO:0005886">
    <property type="term" value="C:plasma membrane"/>
    <property type="evidence" value="ECO:0007669"/>
    <property type="project" value="UniProtKB-SubCell"/>
</dbReference>
<feature type="transmembrane region" description="Helical" evidence="9">
    <location>
        <begin position="63"/>
        <end position="83"/>
    </location>
</feature>
<accession>A0A4S2F049</accession>
<evidence type="ECO:0000256" key="3">
    <source>
        <dbReference type="ARBA" id="ARBA00022670"/>
    </source>
</evidence>
<keyword evidence="13" id="KW-1185">Reference proteome</keyword>
<comment type="similarity">
    <text evidence="1 9 11">Belongs to the peptidase A8 family.</text>
</comment>
<evidence type="ECO:0000256" key="4">
    <source>
        <dbReference type="ARBA" id="ARBA00022692"/>
    </source>
</evidence>
<dbReference type="Proteomes" id="UP000310263">
    <property type="component" value="Unassembled WGS sequence"/>
</dbReference>
<dbReference type="PROSITE" id="PS00855">
    <property type="entry name" value="SPASE_II"/>
    <property type="match status" value="1"/>
</dbReference>
<feature type="active site" evidence="9">
    <location>
        <position position="118"/>
    </location>
</feature>
<dbReference type="PANTHER" id="PTHR33695:SF1">
    <property type="entry name" value="LIPOPROTEIN SIGNAL PEPTIDASE"/>
    <property type="match status" value="1"/>
</dbReference>
<keyword evidence="7 9" id="KW-1133">Transmembrane helix</keyword>
<dbReference type="OrthoDB" id="4308908at2"/>
<evidence type="ECO:0000256" key="2">
    <source>
        <dbReference type="ARBA" id="ARBA00022475"/>
    </source>
</evidence>
<evidence type="ECO:0000256" key="11">
    <source>
        <dbReference type="RuleBase" id="RU004181"/>
    </source>
</evidence>
<sequence length="191" mass="20207">MKHARSMAIWSITALLCVVVDQVVKAWALANLVPGKPVTFIPHVMDLLLVKNTGAAFSLGEGAGWLFIAIALAVVVGIGYEIWKHPSTPTYLLVIGGVVAGGGLGNLIDRVAHGWVCDFFATTFMDFAIFNMADIFVCCGIGAGLVALWHWGSQQEKAARAKDAAAARSVKLGDTSVGAADRLRNSAKKGR</sequence>
<dbReference type="EC" id="3.4.23.36" evidence="9"/>
<reference evidence="12 13" key="1">
    <citation type="submission" date="2019-04" db="EMBL/GenBank/DDBJ databases">
        <title>Microbes associate with the intestines of laboratory mice.</title>
        <authorList>
            <person name="Navarre W."/>
            <person name="Wong E."/>
            <person name="Huang K."/>
            <person name="Tropini C."/>
            <person name="Ng K."/>
            <person name="Yu B."/>
        </authorList>
    </citation>
    <scope>NUCLEOTIDE SEQUENCE [LARGE SCALE GENOMIC DNA]</scope>
    <source>
        <strain evidence="12 13">NM07_P-09</strain>
    </source>
</reference>
<organism evidence="12 13">
    <name type="scientific">Muricaecibacterium torontonense</name>
    <dbReference type="NCBI Taxonomy" id="3032871"/>
    <lineage>
        <taxon>Bacteria</taxon>
        <taxon>Bacillati</taxon>
        <taxon>Actinomycetota</taxon>
        <taxon>Coriobacteriia</taxon>
        <taxon>Coriobacteriales</taxon>
        <taxon>Atopobiaceae</taxon>
        <taxon>Muricaecibacterium</taxon>
    </lineage>
</organism>
<dbReference type="UniPathway" id="UPA00665"/>
<evidence type="ECO:0000313" key="13">
    <source>
        <dbReference type="Proteomes" id="UP000310263"/>
    </source>
</evidence>
<dbReference type="RefSeq" id="WP_136012840.1">
    <property type="nucleotide sequence ID" value="NZ_SRYE01000004.1"/>
</dbReference>
<dbReference type="NCBIfam" id="TIGR00077">
    <property type="entry name" value="lspA"/>
    <property type="match status" value="1"/>
</dbReference>
<dbReference type="GO" id="GO:0006508">
    <property type="term" value="P:proteolysis"/>
    <property type="evidence" value="ECO:0007669"/>
    <property type="project" value="UniProtKB-KW"/>
</dbReference>
<evidence type="ECO:0000256" key="6">
    <source>
        <dbReference type="ARBA" id="ARBA00022801"/>
    </source>
</evidence>
<comment type="pathway">
    <text evidence="9">Protein modification; lipoprotein biosynthesis (signal peptide cleavage).</text>
</comment>
<dbReference type="GO" id="GO:0004190">
    <property type="term" value="F:aspartic-type endopeptidase activity"/>
    <property type="evidence" value="ECO:0007669"/>
    <property type="project" value="UniProtKB-UniRule"/>
</dbReference>
<keyword evidence="4 9" id="KW-0812">Transmembrane</keyword>
<comment type="function">
    <text evidence="9 10">This protein specifically catalyzes the removal of signal peptides from prolipoproteins.</text>
</comment>